<feature type="transmembrane region" description="Helical" evidence="6">
    <location>
        <begin position="207"/>
        <end position="233"/>
    </location>
</feature>
<keyword evidence="2 6" id="KW-0812">Transmembrane</keyword>
<evidence type="ECO:0000256" key="6">
    <source>
        <dbReference type="SAM" id="Phobius"/>
    </source>
</evidence>
<feature type="transmembrane region" description="Helical" evidence="6">
    <location>
        <begin position="344"/>
        <end position="365"/>
    </location>
</feature>
<reference evidence="9" key="1">
    <citation type="submission" date="2017-01" db="EMBL/GenBank/DDBJ databases">
        <title>Comparative genomics of anhydrobiosis in the tardigrade Hypsibius dujardini.</title>
        <authorList>
            <person name="Yoshida Y."/>
            <person name="Koutsovoulos G."/>
            <person name="Laetsch D."/>
            <person name="Stevens L."/>
            <person name="Kumar S."/>
            <person name="Horikawa D."/>
            <person name="Ishino K."/>
            <person name="Komine S."/>
            <person name="Tomita M."/>
            <person name="Blaxter M."/>
            <person name="Arakawa K."/>
        </authorList>
    </citation>
    <scope>NUCLEOTIDE SEQUENCE [LARGE SCALE GENOMIC DNA]</scope>
    <source>
        <strain evidence="9">Z151</strain>
    </source>
</reference>
<dbReference type="Gene3D" id="1.20.1250.20">
    <property type="entry name" value="MFS general substrate transporter like domains"/>
    <property type="match status" value="2"/>
</dbReference>
<evidence type="ECO:0000256" key="5">
    <source>
        <dbReference type="SAM" id="MobiDB-lite"/>
    </source>
</evidence>
<keyword evidence="9" id="KW-1185">Reference proteome</keyword>
<dbReference type="InterPro" id="IPR036259">
    <property type="entry name" value="MFS_trans_sf"/>
</dbReference>
<dbReference type="GO" id="GO:0022857">
    <property type="term" value="F:transmembrane transporter activity"/>
    <property type="evidence" value="ECO:0007669"/>
    <property type="project" value="InterPro"/>
</dbReference>
<feature type="transmembrane region" description="Helical" evidence="6">
    <location>
        <begin position="475"/>
        <end position="501"/>
    </location>
</feature>
<comment type="caution">
    <text evidence="8">The sequence shown here is derived from an EMBL/GenBank/DDBJ whole genome shotgun (WGS) entry which is preliminary data.</text>
</comment>
<feature type="transmembrane region" description="Helical" evidence="6">
    <location>
        <begin position="37"/>
        <end position="59"/>
    </location>
</feature>
<feature type="compositionally biased region" description="Basic and acidic residues" evidence="5">
    <location>
        <begin position="1"/>
        <end position="13"/>
    </location>
</feature>
<dbReference type="InterPro" id="IPR020846">
    <property type="entry name" value="MFS_dom"/>
</dbReference>
<dbReference type="SUPFAM" id="SSF103473">
    <property type="entry name" value="MFS general substrate transporter"/>
    <property type="match status" value="1"/>
</dbReference>
<evidence type="ECO:0000256" key="4">
    <source>
        <dbReference type="ARBA" id="ARBA00023136"/>
    </source>
</evidence>
<comment type="subcellular location">
    <subcellularLocation>
        <location evidence="1">Membrane</location>
        <topology evidence="1">Multi-pass membrane protein</topology>
    </subcellularLocation>
</comment>
<organism evidence="8 9">
    <name type="scientific">Hypsibius exemplaris</name>
    <name type="common">Freshwater tardigrade</name>
    <dbReference type="NCBI Taxonomy" id="2072580"/>
    <lineage>
        <taxon>Eukaryota</taxon>
        <taxon>Metazoa</taxon>
        <taxon>Ecdysozoa</taxon>
        <taxon>Tardigrada</taxon>
        <taxon>Eutardigrada</taxon>
        <taxon>Parachela</taxon>
        <taxon>Hypsibioidea</taxon>
        <taxon>Hypsibiidae</taxon>
        <taxon>Hypsibius</taxon>
    </lineage>
</organism>
<feature type="domain" description="Major facilitator superfamily (MFS) profile" evidence="7">
    <location>
        <begin position="51"/>
        <end position="532"/>
    </location>
</feature>
<keyword evidence="3 6" id="KW-1133">Transmembrane helix</keyword>
<accession>A0A1W0WQ54</accession>
<dbReference type="GO" id="GO:0016020">
    <property type="term" value="C:membrane"/>
    <property type="evidence" value="ECO:0007669"/>
    <property type="project" value="UniProtKB-SubCell"/>
</dbReference>
<protein>
    <submittedName>
        <fullName evidence="8">Glucose-6-phosphate</fullName>
    </submittedName>
</protein>
<feature type="transmembrane region" description="Helical" evidence="6">
    <location>
        <begin position="239"/>
        <end position="261"/>
    </location>
</feature>
<sequence>MSERDVEPYRDDESLPENPGEVPCGARLLQRFPRPSWISRIAAYRAAIFVMTYVVYVVYHLSRRPLGVVKTAWAPTNCSKYEGLIRRPNSSGFNALERHDDNWCAWEPFDQNSKQLFSWLDFAFRLSYALGMLVAGQFAERVNLRMFLSFGMVMAGLFIILNGMSYFWNIHVYSYFLLAQLLAGTFQGTGWPAVVPLVGNWFGRRRIGIIFGIWNSHTSVGNILGAIISAVWVDGEWGYSFIVPGLITVAGGIFVYLFLIVRPEDVGLPHPDHKLDQAESAAALLKTSPKNAATLAVIVPDQPSRDESQRPSTAGMISITSEGTETLPEKKPISILRALQIPGVWEFSLCLFFSKAVYYTFFFWLPVYIKETTDVVNHIAADLSAVFDAGGIIGGILAGAVSDATGGSATVCGFMFILAMPCLYCMVEYIGHGVAVLIALLVITGLFVNGPYALITTAVSTDLGTRPSLVKNTHALATVVAIIDGMGSLGSAVGPLIAGLLSQYDWHAVFHFLIASQAVGLLCLTRLIYREVRLWLNEFRSRRERTALRFRGKVLPDLRQKADSFLNTSSRIA</sequence>
<feature type="transmembrane region" description="Helical" evidence="6">
    <location>
        <begin position="116"/>
        <end position="135"/>
    </location>
</feature>
<feature type="transmembrane region" description="Helical" evidence="6">
    <location>
        <begin position="147"/>
        <end position="168"/>
    </location>
</feature>
<evidence type="ECO:0000313" key="9">
    <source>
        <dbReference type="Proteomes" id="UP000192578"/>
    </source>
</evidence>
<feature type="transmembrane region" description="Helical" evidence="6">
    <location>
        <begin position="434"/>
        <end position="455"/>
    </location>
</feature>
<feature type="transmembrane region" description="Helical" evidence="6">
    <location>
        <begin position="174"/>
        <end position="195"/>
    </location>
</feature>
<proteinExistence type="predicted"/>
<feature type="transmembrane region" description="Helical" evidence="6">
    <location>
        <begin position="407"/>
        <end position="427"/>
    </location>
</feature>
<name>A0A1W0WQ54_HYPEX</name>
<feature type="transmembrane region" description="Helical" evidence="6">
    <location>
        <begin position="508"/>
        <end position="529"/>
    </location>
</feature>
<evidence type="ECO:0000259" key="7">
    <source>
        <dbReference type="PROSITE" id="PS50850"/>
    </source>
</evidence>
<dbReference type="PROSITE" id="PS50850">
    <property type="entry name" value="MFS"/>
    <property type="match status" value="1"/>
</dbReference>
<dbReference type="AlphaFoldDB" id="A0A1W0WQ54"/>
<evidence type="ECO:0000256" key="2">
    <source>
        <dbReference type="ARBA" id="ARBA00022692"/>
    </source>
</evidence>
<dbReference type="Pfam" id="PF07690">
    <property type="entry name" value="MFS_1"/>
    <property type="match status" value="1"/>
</dbReference>
<gene>
    <name evidence="8" type="ORF">BV898_08590</name>
</gene>
<dbReference type="InterPro" id="IPR011701">
    <property type="entry name" value="MFS"/>
</dbReference>
<feature type="region of interest" description="Disordered" evidence="5">
    <location>
        <begin position="1"/>
        <end position="20"/>
    </location>
</feature>
<evidence type="ECO:0000313" key="8">
    <source>
        <dbReference type="EMBL" id="OQV17341.1"/>
    </source>
</evidence>
<dbReference type="PANTHER" id="PTHR43184">
    <property type="entry name" value="MAJOR FACILITATOR SUPERFAMILY TRANSPORTER 16, ISOFORM B"/>
    <property type="match status" value="1"/>
</dbReference>
<keyword evidence="4 6" id="KW-0472">Membrane</keyword>
<dbReference type="Proteomes" id="UP000192578">
    <property type="component" value="Unassembled WGS sequence"/>
</dbReference>
<evidence type="ECO:0000256" key="3">
    <source>
        <dbReference type="ARBA" id="ARBA00022989"/>
    </source>
</evidence>
<dbReference type="OrthoDB" id="3639251at2759"/>
<dbReference type="EMBL" id="MTYJ01000062">
    <property type="protein sequence ID" value="OQV17341.1"/>
    <property type="molecule type" value="Genomic_DNA"/>
</dbReference>
<evidence type="ECO:0000256" key="1">
    <source>
        <dbReference type="ARBA" id="ARBA00004141"/>
    </source>
</evidence>
<dbReference type="PANTHER" id="PTHR43184:SF12">
    <property type="entry name" value="SUGAR PHOSPHATE EXCHANGER 3"/>
    <property type="match status" value="1"/>
</dbReference>